<dbReference type="GeneID" id="115875190"/>
<keyword evidence="1" id="KW-0040">ANK repeat</keyword>
<dbReference type="InParanoid" id="A0A6J2X6B5"/>
<reference evidence="3" key="1">
    <citation type="submission" date="2025-08" db="UniProtKB">
        <authorList>
            <consortium name="RefSeq"/>
        </authorList>
    </citation>
    <scope>IDENTIFICATION</scope>
    <source>
        <tissue evidence="3">Gonads</tissue>
    </source>
</reference>
<gene>
    <name evidence="3" type="primary">LOC115875190</name>
</gene>
<dbReference type="Pfam" id="PF00023">
    <property type="entry name" value="Ank"/>
    <property type="match status" value="1"/>
</dbReference>
<proteinExistence type="predicted"/>
<dbReference type="InterPro" id="IPR002110">
    <property type="entry name" value="Ankyrin_rpt"/>
</dbReference>
<organism evidence="2 3">
    <name type="scientific">Sitophilus oryzae</name>
    <name type="common">Rice weevil</name>
    <name type="synonym">Curculio oryzae</name>
    <dbReference type="NCBI Taxonomy" id="7048"/>
    <lineage>
        <taxon>Eukaryota</taxon>
        <taxon>Metazoa</taxon>
        <taxon>Ecdysozoa</taxon>
        <taxon>Arthropoda</taxon>
        <taxon>Hexapoda</taxon>
        <taxon>Insecta</taxon>
        <taxon>Pterygota</taxon>
        <taxon>Neoptera</taxon>
        <taxon>Endopterygota</taxon>
        <taxon>Coleoptera</taxon>
        <taxon>Polyphaga</taxon>
        <taxon>Cucujiformia</taxon>
        <taxon>Curculionidae</taxon>
        <taxon>Dryophthorinae</taxon>
        <taxon>Sitophilus</taxon>
    </lineage>
</organism>
<protein>
    <submittedName>
        <fullName evidence="3">Uncharacterized protein LOC115875190 isoform X1</fullName>
    </submittedName>
</protein>
<evidence type="ECO:0000313" key="3">
    <source>
        <dbReference type="RefSeq" id="XP_030746454.1"/>
    </source>
</evidence>
<dbReference type="AlphaFoldDB" id="A0A6J2X6B5"/>
<name>A0A6J2X6B5_SITOR</name>
<dbReference type="RefSeq" id="XP_030746454.1">
    <property type="nucleotide sequence ID" value="XM_030890594.1"/>
</dbReference>
<evidence type="ECO:0000256" key="1">
    <source>
        <dbReference type="PROSITE-ProRule" id="PRU00023"/>
    </source>
</evidence>
<dbReference type="InterPro" id="IPR036770">
    <property type="entry name" value="Ankyrin_rpt-contain_sf"/>
</dbReference>
<evidence type="ECO:0000313" key="2">
    <source>
        <dbReference type="Proteomes" id="UP000504635"/>
    </source>
</evidence>
<dbReference type="PROSITE" id="PS50088">
    <property type="entry name" value="ANK_REPEAT"/>
    <property type="match status" value="1"/>
</dbReference>
<dbReference type="Proteomes" id="UP000504635">
    <property type="component" value="Unplaced"/>
</dbReference>
<sequence>MASPEKIKQLDDAVRNTNYERMLEVLEHTDLSQINQSGTDASIALITLIRHGKHMSSEFYKCVQLLIDKNININLKDKDNRRTALSWAAEIYINEQMRKVRLLKELTDENEITVNELAVTNHKLKQLRMTIELFEKELGIVHPKSSSRFSNRSNLCERLQKCQEEGNRNYISGINKSDTIDVDGTKYNALELCFKNKWLIPAAYIFDKYDADSKITVWRENEKENQDKILELILREDEGIPQLLCTILKKFQQKSNHYPACYRKIMDVIKNKNLNDLYSNLNGKDFLFRTPLHYAIRYADDLTVVELLSYGASLGSTNISAPVQRNNCYKYWRMFWRTIYGWCKCCKCKNTKQNMQKDDISLKLLNSEQDDSSEENVMI</sequence>
<dbReference type="SMART" id="SM00248">
    <property type="entry name" value="ANK"/>
    <property type="match status" value="3"/>
</dbReference>
<feature type="repeat" description="ANK" evidence="1">
    <location>
        <begin position="287"/>
        <end position="319"/>
    </location>
</feature>
<dbReference type="Gene3D" id="1.25.40.20">
    <property type="entry name" value="Ankyrin repeat-containing domain"/>
    <property type="match status" value="1"/>
</dbReference>
<dbReference type="KEGG" id="soy:115875190"/>
<dbReference type="SUPFAM" id="SSF48403">
    <property type="entry name" value="Ankyrin repeat"/>
    <property type="match status" value="1"/>
</dbReference>
<keyword evidence="2" id="KW-1185">Reference proteome</keyword>
<accession>A0A6J2X6B5</accession>